<dbReference type="STRING" id="1280949.HAD_02600"/>
<protein>
    <submittedName>
        <fullName evidence="5">OstA family protein</fullName>
    </submittedName>
</protein>
<name>A0A069E3H1_9PROT</name>
<dbReference type="GO" id="GO:0030288">
    <property type="term" value="C:outer membrane-bounded periplasmic space"/>
    <property type="evidence" value="ECO:0007669"/>
    <property type="project" value="TreeGrafter"/>
</dbReference>
<evidence type="ECO:0000313" key="5">
    <source>
        <dbReference type="EMBL" id="KCZ84533.1"/>
    </source>
</evidence>
<reference evidence="5 6" key="1">
    <citation type="journal article" date="2014" name="Antonie Van Leeuwenhoek">
        <title>Hyphomonas beringensis sp. nov. and Hyphomonas chukchiensis sp. nov., isolated from surface seawater of the Bering Sea and Chukchi Sea.</title>
        <authorList>
            <person name="Li C."/>
            <person name="Lai Q."/>
            <person name="Li G."/>
            <person name="Dong C."/>
            <person name="Wang J."/>
            <person name="Liao Y."/>
            <person name="Shao Z."/>
        </authorList>
    </citation>
    <scope>NUCLEOTIDE SEQUENCE [LARGE SCALE GENOMIC DNA]</scope>
    <source>
        <strain evidence="5 6">MHS-3</strain>
    </source>
</reference>
<dbReference type="Pfam" id="PF03968">
    <property type="entry name" value="LptD_N"/>
    <property type="match status" value="1"/>
</dbReference>
<keyword evidence="6" id="KW-1185">Reference proteome</keyword>
<evidence type="ECO:0000259" key="4">
    <source>
        <dbReference type="Pfam" id="PF03968"/>
    </source>
</evidence>
<feature type="domain" description="Organic solvent tolerance-like N-terminal" evidence="4">
    <location>
        <begin position="34"/>
        <end position="148"/>
    </location>
</feature>
<evidence type="ECO:0000256" key="2">
    <source>
        <dbReference type="SAM" id="MobiDB-lite"/>
    </source>
</evidence>
<dbReference type="OrthoDB" id="7171889at2"/>
<dbReference type="GO" id="GO:0009279">
    <property type="term" value="C:cell outer membrane"/>
    <property type="evidence" value="ECO:0007669"/>
    <property type="project" value="TreeGrafter"/>
</dbReference>
<proteinExistence type="predicted"/>
<dbReference type="eggNOG" id="COG1934">
    <property type="taxonomic scope" value="Bacteria"/>
</dbReference>
<dbReference type="Proteomes" id="UP000027446">
    <property type="component" value="Unassembled WGS sequence"/>
</dbReference>
<dbReference type="GO" id="GO:0015920">
    <property type="term" value="P:lipopolysaccharide transport"/>
    <property type="evidence" value="ECO:0007669"/>
    <property type="project" value="TreeGrafter"/>
</dbReference>
<evidence type="ECO:0000256" key="3">
    <source>
        <dbReference type="SAM" id="SignalP"/>
    </source>
</evidence>
<evidence type="ECO:0000256" key="1">
    <source>
        <dbReference type="ARBA" id="ARBA00022729"/>
    </source>
</evidence>
<dbReference type="Gene3D" id="2.60.450.10">
    <property type="entry name" value="Lipopolysaccharide (LPS) transport protein A like domain"/>
    <property type="match status" value="1"/>
</dbReference>
<dbReference type="InterPro" id="IPR052037">
    <property type="entry name" value="LPS_export_LptA"/>
</dbReference>
<dbReference type="RefSeq" id="WP_035569277.1">
    <property type="nucleotide sequence ID" value="NZ_ARYH01000001.1"/>
</dbReference>
<feature type="signal peptide" evidence="3">
    <location>
        <begin position="1"/>
        <end position="24"/>
    </location>
</feature>
<feature type="compositionally biased region" description="Basic and acidic residues" evidence="2">
    <location>
        <begin position="154"/>
        <end position="165"/>
    </location>
</feature>
<dbReference type="AlphaFoldDB" id="A0A069E3H1"/>
<dbReference type="GO" id="GO:0017089">
    <property type="term" value="F:glycolipid transfer activity"/>
    <property type="evidence" value="ECO:0007669"/>
    <property type="project" value="TreeGrafter"/>
</dbReference>
<dbReference type="PANTHER" id="PTHR36504">
    <property type="entry name" value="LIPOPOLYSACCHARIDE EXPORT SYSTEM PROTEIN LPTA"/>
    <property type="match status" value="1"/>
</dbReference>
<dbReference type="PATRIC" id="fig|1280949.3.peg.535"/>
<comment type="caution">
    <text evidence="5">The sequence shown here is derived from an EMBL/GenBank/DDBJ whole genome shotgun (WGS) entry which is preliminary data.</text>
</comment>
<feature type="chain" id="PRO_5001660642" evidence="3">
    <location>
        <begin position="25"/>
        <end position="175"/>
    </location>
</feature>
<dbReference type="InterPro" id="IPR005653">
    <property type="entry name" value="OstA-like_N"/>
</dbReference>
<evidence type="ECO:0000313" key="6">
    <source>
        <dbReference type="Proteomes" id="UP000027446"/>
    </source>
</evidence>
<organism evidence="5 6">
    <name type="scientific">Hyphomonas adhaerens MHS-3</name>
    <dbReference type="NCBI Taxonomy" id="1280949"/>
    <lineage>
        <taxon>Bacteria</taxon>
        <taxon>Pseudomonadati</taxon>
        <taxon>Pseudomonadota</taxon>
        <taxon>Alphaproteobacteria</taxon>
        <taxon>Hyphomonadales</taxon>
        <taxon>Hyphomonadaceae</taxon>
        <taxon>Hyphomonas</taxon>
    </lineage>
</organism>
<dbReference type="PANTHER" id="PTHR36504:SF1">
    <property type="entry name" value="LIPOPOLYSACCHARIDE EXPORT SYSTEM PROTEIN LPTA"/>
    <property type="match status" value="1"/>
</dbReference>
<dbReference type="EMBL" id="ARYH01000001">
    <property type="protein sequence ID" value="KCZ84533.1"/>
    <property type="molecule type" value="Genomic_DNA"/>
</dbReference>
<feature type="region of interest" description="Disordered" evidence="2">
    <location>
        <begin position="154"/>
        <end position="175"/>
    </location>
</feature>
<sequence>MARIRILGVLLAGGFAAFTAPAHAQISSEGGPIYINSDRTESLERERKVLLIGNVDIQQGDARLRADKVTMVFASKEGDATSTVGGSFGQIESMTADGDVFYVTPELKAKGDRGVYVASSDTITMTGKVALMRGRDVAEGKVLKLEITNRRTTLDGGDGRTRMMIDPDSETGSNG</sequence>
<accession>A0A069E3H1</accession>
<keyword evidence="1 3" id="KW-0732">Signal</keyword>
<gene>
    <name evidence="5" type="ORF">HAD_02600</name>
</gene>